<organism evidence="1 2">
    <name type="scientific">Gonium pectorale</name>
    <name type="common">Green alga</name>
    <dbReference type="NCBI Taxonomy" id="33097"/>
    <lineage>
        <taxon>Eukaryota</taxon>
        <taxon>Viridiplantae</taxon>
        <taxon>Chlorophyta</taxon>
        <taxon>core chlorophytes</taxon>
        <taxon>Chlorophyceae</taxon>
        <taxon>CS clade</taxon>
        <taxon>Chlamydomonadales</taxon>
        <taxon>Volvocaceae</taxon>
        <taxon>Gonium</taxon>
    </lineage>
</organism>
<dbReference type="Proteomes" id="UP000075714">
    <property type="component" value="Unassembled WGS sequence"/>
</dbReference>
<gene>
    <name evidence="1" type="ORF">GPECTOR_8g321</name>
</gene>
<sequence>MEPNGNINEPPLTVSSRLEVSNLTLRLPPLPLSASPVASLLAHVFAAGPGAQLRLSGVTVEAASCGELAAFATQLCDPGSWRHTARLRVLGSVVQYDSGSMPIAAAVMAANVSAAEAVEAGGGVPYAELEATGFKCPESYPPPPSWPCTATTAGTAAELRGALDLMASTYRVLLVSLTGSISLDGTAWDAPLTA</sequence>
<accession>A0A150GSW8</accession>
<proteinExistence type="predicted"/>
<dbReference type="OrthoDB" id="548271at2759"/>
<evidence type="ECO:0000313" key="1">
    <source>
        <dbReference type="EMBL" id="KXZ52947.1"/>
    </source>
</evidence>
<evidence type="ECO:0000313" key="2">
    <source>
        <dbReference type="Proteomes" id="UP000075714"/>
    </source>
</evidence>
<name>A0A150GSW8_GONPE</name>
<reference evidence="2" key="1">
    <citation type="journal article" date="2016" name="Nat. Commun.">
        <title>The Gonium pectorale genome demonstrates co-option of cell cycle regulation during the evolution of multicellularity.</title>
        <authorList>
            <person name="Hanschen E.R."/>
            <person name="Marriage T.N."/>
            <person name="Ferris P.J."/>
            <person name="Hamaji T."/>
            <person name="Toyoda A."/>
            <person name="Fujiyama A."/>
            <person name="Neme R."/>
            <person name="Noguchi H."/>
            <person name="Minakuchi Y."/>
            <person name="Suzuki M."/>
            <person name="Kawai-Toyooka H."/>
            <person name="Smith D.R."/>
            <person name="Sparks H."/>
            <person name="Anderson J."/>
            <person name="Bakaric R."/>
            <person name="Luria V."/>
            <person name="Karger A."/>
            <person name="Kirschner M.W."/>
            <person name="Durand P.M."/>
            <person name="Michod R.E."/>
            <person name="Nozaki H."/>
            <person name="Olson B.J."/>
        </authorList>
    </citation>
    <scope>NUCLEOTIDE SEQUENCE [LARGE SCALE GENOMIC DNA]</scope>
    <source>
        <strain evidence="2">NIES-2863</strain>
    </source>
</reference>
<keyword evidence="2" id="KW-1185">Reference proteome</keyword>
<dbReference type="EMBL" id="LSYV01000009">
    <property type="protein sequence ID" value="KXZ52947.1"/>
    <property type="molecule type" value="Genomic_DNA"/>
</dbReference>
<dbReference type="AlphaFoldDB" id="A0A150GSW8"/>
<comment type="caution">
    <text evidence="1">The sequence shown here is derived from an EMBL/GenBank/DDBJ whole genome shotgun (WGS) entry which is preliminary data.</text>
</comment>
<protein>
    <submittedName>
        <fullName evidence="1">Uncharacterized protein</fullName>
    </submittedName>
</protein>